<dbReference type="SUPFAM" id="SSF110849">
    <property type="entry name" value="ParB/Sulfiredoxin"/>
    <property type="match status" value="1"/>
</dbReference>
<proteinExistence type="predicted"/>
<name>B0T6S4_CAUSK</name>
<dbReference type="SMART" id="SM00470">
    <property type="entry name" value="ParB"/>
    <property type="match status" value="1"/>
</dbReference>
<dbReference type="AlphaFoldDB" id="B0T6S4"/>
<dbReference type="GO" id="GO:0005694">
    <property type="term" value="C:chromosome"/>
    <property type="evidence" value="ECO:0007669"/>
    <property type="project" value="TreeGrafter"/>
</dbReference>
<dbReference type="HOGENOM" id="CLU_034190_0_0_5"/>
<protein>
    <submittedName>
        <fullName evidence="2">ParB domain protein nuclease</fullName>
    </submittedName>
</protein>
<accession>B0T6S4</accession>
<sequence length="608" mass="65272">MRLAFADPRNMTISPLNMHYGRPKPDVSDIRPSIGRRGVLAPLLVQEKFADGVVIPGAFAVVAGARRLTAAQAEIAAGVEIDPVPICILDPGDDAAAIEASLIENLNRLPPDEVSTWETFAKLIKEGRTPQEIAVTFFMTEAVVNRTLALGNLLPRLRKLYRDEKINIGAIRLLTLATKTQQKDWLAIYDDPDQPTPLGQGLKNWLFGGAAIPTQHALFSLDDYPGAIIADLFGEDSYFTDPGLFWTHQNAALAAKREALLAEGWTAVEVLETGRSFDSWKYERVGKAKGGKVYVSVSHRGEVTLHEGFLTAKEARRAQAAAVKAARGEGGDADPKTDRAEVTSNQQSYIDLHRHAAVRAVLTDHADVALRLLLAHAVAGTALWRVEPDPRRAGVEAVAQSAEASPAEASFQAKRKAACALLGADPERDLVGQRREGGAAGVFAKLLSLPDADVLAVAAVVIGETLAAGSAEVEAAGAYLKVDMGAFWTPDDAFFDLMRDREAVNAMLKEVGGKKVADGNLTEKVKTQKAILRDFLDGTNDRPKVAQWTPKWLTFPAGAYTRRPFATAQRSKAVAPLLRGVRLPAPANVAPPAITLAADPNPAILAAE</sequence>
<dbReference type="SUPFAM" id="SSF109709">
    <property type="entry name" value="KorB DNA-binding domain-like"/>
    <property type="match status" value="1"/>
</dbReference>
<dbReference type="eggNOG" id="COG1475">
    <property type="taxonomic scope" value="Bacteria"/>
</dbReference>
<dbReference type="EMBL" id="CP000927">
    <property type="protein sequence ID" value="ABZ71139.1"/>
    <property type="molecule type" value="Genomic_DNA"/>
</dbReference>
<dbReference type="PANTHER" id="PTHR33375">
    <property type="entry name" value="CHROMOSOME-PARTITIONING PROTEIN PARB-RELATED"/>
    <property type="match status" value="1"/>
</dbReference>
<dbReference type="KEGG" id="cak:Caul_2011"/>
<reference evidence="2" key="1">
    <citation type="submission" date="2008-01" db="EMBL/GenBank/DDBJ databases">
        <title>Complete sequence of chromosome of Caulobacter sp. K31.</title>
        <authorList>
            <consortium name="US DOE Joint Genome Institute"/>
            <person name="Copeland A."/>
            <person name="Lucas S."/>
            <person name="Lapidus A."/>
            <person name="Barry K."/>
            <person name="Glavina del Rio T."/>
            <person name="Dalin E."/>
            <person name="Tice H."/>
            <person name="Pitluck S."/>
            <person name="Bruce D."/>
            <person name="Goodwin L."/>
            <person name="Thompson L.S."/>
            <person name="Brettin T."/>
            <person name="Detter J.C."/>
            <person name="Han C."/>
            <person name="Schmutz J."/>
            <person name="Larimer F."/>
            <person name="Land M."/>
            <person name="Hauser L."/>
            <person name="Kyrpides N."/>
            <person name="Kim E."/>
            <person name="Stephens C."/>
            <person name="Richardson P."/>
        </authorList>
    </citation>
    <scope>NUCLEOTIDE SEQUENCE [LARGE SCALE GENOMIC DNA]</scope>
    <source>
        <strain evidence="2">K31</strain>
    </source>
</reference>
<evidence type="ECO:0000259" key="1">
    <source>
        <dbReference type="SMART" id="SM00470"/>
    </source>
</evidence>
<dbReference type="InterPro" id="IPR036086">
    <property type="entry name" value="ParB/Sulfiredoxin_sf"/>
</dbReference>
<organism evidence="2">
    <name type="scientific">Caulobacter sp. (strain K31)</name>
    <dbReference type="NCBI Taxonomy" id="366602"/>
    <lineage>
        <taxon>Bacteria</taxon>
        <taxon>Pseudomonadati</taxon>
        <taxon>Pseudomonadota</taxon>
        <taxon>Alphaproteobacteria</taxon>
        <taxon>Caulobacterales</taxon>
        <taxon>Caulobacteraceae</taxon>
        <taxon>Caulobacter</taxon>
    </lineage>
</organism>
<dbReference type="GO" id="GO:0007059">
    <property type="term" value="P:chromosome segregation"/>
    <property type="evidence" value="ECO:0007669"/>
    <property type="project" value="TreeGrafter"/>
</dbReference>
<dbReference type="Gene3D" id="3.90.1530.30">
    <property type="match status" value="1"/>
</dbReference>
<dbReference type="InterPro" id="IPR003115">
    <property type="entry name" value="ParB_N"/>
</dbReference>
<dbReference type="InterPro" id="IPR050336">
    <property type="entry name" value="Chromosome_partition/occlusion"/>
</dbReference>
<dbReference type="OrthoDB" id="9813122at2"/>
<feature type="domain" description="ParB-like N-terminal" evidence="1">
    <location>
        <begin position="11"/>
        <end position="106"/>
    </location>
</feature>
<dbReference type="Gene3D" id="1.10.10.2830">
    <property type="match status" value="1"/>
</dbReference>
<evidence type="ECO:0000313" key="2">
    <source>
        <dbReference type="EMBL" id="ABZ71139.1"/>
    </source>
</evidence>
<dbReference type="PANTHER" id="PTHR33375:SF7">
    <property type="entry name" value="CHROMOSOME 2-PARTITIONING PROTEIN PARB-RELATED"/>
    <property type="match status" value="1"/>
</dbReference>
<gene>
    <name evidence="2" type="ordered locus">Caul_2011</name>
</gene>
<dbReference type="STRING" id="366602.Caul_2011"/>